<proteinExistence type="predicted"/>
<keyword evidence="2" id="KW-1185">Reference proteome</keyword>
<organism evidence="1 2">
    <name type="scientific">Novosphingobium olei</name>
    <dbReference type="NCBI Taxonomy" id="2728851"/>
    <lineage>
        <taxon>Bacteria</taxon>
        <taxon>Pseudomonadati</taxon>
        <taxon>Pseudomonadota</taxon>
        <taxon>Alphaproteobacteria</taxon>
        <taxon>Sphingomonadales</taxon>
        <taxon>Sphingomonadaceae</taxon>
        <taxon>Novosphingobium</taxon>
    </lineage>
</organism>
<dbReference type="EMBL" id="JABBGM010000012">
    <property type="protein sequence ID" value="NML95691.1"/>
    <property type="molecule type" value="Genomic_DNA"/>
</dbReference>
<dbReference type="AlphaFoldDB" id="A0A7Y0GAX3"/>
<gene>
    <name evidence="1" type="ORF">HHL27_18625</name>
</gene>
<sequence>MTGPLAITEGAFQEKTRQPIAILATPLVSQSGYAHGVRLQSCAIGQKLMALSMIFRADQPVTKSTSPASQVLAILADWTLAALSIEVRQHL</sequence>
<protein>
    <submittedName>
        <fullName evidence="1">Uncharacterized protein</fullName>
    </submittedName>
</protein>
<accession>A0A7Y0GAX3</accession>
<name>A0A7Y0GAX3_9SPHN</name>
<dbReference type="Proteomes" id="UP000583556">
    <property type="component" value="Unassembled WGS sequence"/>
</dbReference>
<evidence type="ECO:0000313" key="2">
    <source>
        <dbReference type="Proteomes" id="UP000583556"/>
    </source>
</evidence>
<reference evidence="1 2" key="1">
    <citation type="submission" date="2020-04" db="EMBL/GenBank/DDBJ databases">
        <title>Novosphingobium sp. TW-4 isolated from soil.</title>
        <authorList>
            <person name="Dahal R.H."/>
            <person name="Chaudhary D.K."/>
        </authorList>
    </citation>
    <scope>NUCLEOTIDE SEQUENCE [LARGE SCALE GENOMIC DNA]</scope>
    <source>
        <strain evidence="1 2">TW-4</strain>
    </source>
</reference>
<dbReference type="RefSeq" id="WP_169494900.1">
    <property type="nucleotide sequence ID" value="NZ_JABBGM010000012.1"/>
</dbReference>
<evidence type="ECO:0000313" key="1">
    <source>
        <dbReference type="EMBL" id="NML95691.1"/>
    </source>
</evidence>
<comment type="caution">
    <text evidence="1">The sequence shown here is derived from an EMBL/GenBank/DDBJ whole genome shotgun (WGS) entry which is preliminary data.</text>
</comment>